<dbReference type="Proteomes" id="UP001055879">
    <property type="component" value="Linkage Group LG17"/>
</dbReference>
<keyword evidence="2" id="KW-1185">Reference proteome</keyword>
<proteinExistence type="predicted"/>
<name>A0ACB8XJ22_ARCLA</name>
<organism evidence="1 2">
    <name type="scientific">Arctium lappa</name>
    <name type="common">Greater burdock</name>
    <name type="synonym">Lappa major</name>
    <dbReference type="NCBI Taxonomy" id="4217"/>
    <lineage>
        <taxon>Eukaryota</taxon>
        <taxon>Viridiplantae</taxon>
        <taxon>Streptophyta</taxon>
        <taxon>Embryophyta</taxon>
        <taxon>Tracheophyta</taxon>
        <taxon>Spermatophyta</taxon>
        <taxon>Magnoliopsida</taxon>
        <taxon>eudicotyledons</taxon>
        <taxon>Gunneridae</taxon>
        <taxon>Pentapetalae</taxon>
        <taxon>asterids</taxon>
        <taxon>campanulids</taxon>
        <taxon>Asterales</taxon>
        <taxon>Asteraceae</taxon>
        <taxon>Carduoideae</taxon>
        <taxon>Cardueae</taxon>
        <taxon>Arctiinae</taxon>
        <taxon>Arctium</taxon>
    </lineage>
</organism>
<evidence type="ECO:0000313" key="1">
    <source>
        <dbReference type="EMBL" id="KAI3667398.1"/>
    </source>
</evidence>
<protein>
    <submittedName>
        <fullName evidence="1">Uncharacterized protein</fullName>
    </submittedName>
</protein>
<reference evidence="2" key="1">
    <citation type="journal article" date="2022" name="Mol. Ecol. Resour.">
        <title>The genomes of chicory, endive, great burdock and yacon provide insights into Asteraceae palaeo-polyploidization history and plant inulin production.</title>
        <authorList>
            <person name="Fan W."/>
            <person name="Wang S."/>
            <person name="Wang H."/>
            <person name="Wang A."/>
            <person name="Jiang F."/>
            <person name="Liu H."/>
            <person name="Zhao H."/>
            <person name="Xu D."/>
            <person name="Zhang Y."/>
        </authorList>
    </citation>
    <scope>NUCLEOTIDE SEQUENCE [LARGE SCALE GENOMIC DNA]</scope>
    <source>
        <strain evidence="2">cv. Niubang</strain>
    </source>
</reference>
<dbReference type="EMBL" id="CM042063">
    <property type="protein sequence ID" value="KAI3667398.1"/>
    <property type="molecule type" value="Genomic_DNA"/>
</dbReference>
<accession>A0ACB8XJ22</accession>
<reference evidence="1 2" key="2">
    <citation type="journal article" date="2022" name="Mol. Ecol. Resour.">
        <title>The genomes of chicory, endive, great burdock and yacon provide insights into Asteraceae paleo-polyploidization history and plant inulin production.</title>
        <authorList>
            <person name="Fan W."/>
            <person name="Wang S."/>
            <person name="Wang H."/>
            <person name="Wang A."/>
            <person name="Jiang F."/>
            <person name="Liu H."/>
            <person name="Zhao H."/>
            <person name="Xu D."/>
            <person name="Zhang Y."/>
        </authorList>
    </citation>
    <scope>NUCLEOTIDE SEQUENCE [LARGE SCALE GENOMIC DNA]</scope>
    <source>
        <strain evidence="2">cv. Niubang</strain>
    </source>
</reference>
<gene>
    <name evidence="1" type="ORF">L6452_42455</name>
</gene>
<evidence type="ECO:0000313" key="2">
    <source>
        <dbReference type="Proteomes" id="UP001055879"/>
    </source>
</evidence>
<sequence>MNVEKLMKMAGAVGTTTANDTWPDNLRKLAQQFQKETPGAAATTTQDDDDDVPELVAGETFKARRDINRKICSNCYATC</sequence>
<comment type="caution">
    <text evidence="1">The sequence shown here is derived from an EMBL/GenBank/DDBJ whole genome shotgun (WGS) entry which is preliminary data.</text>
</comment>